<evidence type="ECO:0000313" key="2">
    <source>
        <dbReference type="EMBL" id="CAJ2513038.1"/>
    </source>
</evidence>
<proteinExistence type="predicted"/>
<dbReference type="SUPFAM" id="SSF55729">
    <property type="entry name" value="Acyl-CoA N-acyltransferases (Nat)"/>
    <property type="match status" value="1"/>
</dbReference>
<dbReference type="AlphaFoldDB" id="A0AAI8YQ34"/>
<dbReference type="PANTHER" id="PTHR42791">
    <property type="entry name" value="GNAT FAMILY ACETYLTRANSFERASE"/>
    <property type="match status" value="1"/>
</dbReference>
<dbReference type="GO" id="GO:0016747">
    <property type="term" value="F:acyltransferase activity, transferring groups other than amino-acyl groups"/>
    <property type="evidence" value="ECO:0007669"/>
    <property type="project" value="InterPro"/>
</dbReference>
<dbReference type="InterPro" id="IPR052523">
    <property type="entry name" value="Trichothecene_AcTrans"/>
</dbReference>
<organism evidence="2 3">
    <name type="scientific">Anthostomella pinea</name>
    <dbReference type="NCBI Taxonomy" id="933095"/>
    <lineage>
        <taxon>Eukaryota</taxon>
        <taxon>Fungi</taxon>
        <taxon>Dikarya</taxon>
        <taxon>Ascomycota</taxon>
        <taxon>Pezizomycotina</taxon>
        <taxon>Sordariomycetes</taxon>
        <taxon>Xylariomycetidae</taxon>
        <taxon>Xylariales</taxon>
        <taxon>Xylariaceae</taxon>
        <taxon>Anthostomella</taxon>
    </lineage>
</organism>
<feature type="domain" description="N-acetyltransferase" evidence="1">
    <location>
        <begin position="95"/>
        <end position="232"/>
    </location>
</feature>
<sequence length="236" mass="26461">MATPRVDRKVETALVSDIPDLVELFWNAFNSERMRRFCPKSEGGRTWLEVGNSVFICPYPPSIVTMRVQLRRYKLRSDPGGASLPSTISPVCVAEACLPASFVVVHIFHMKGDPSKRTWTTMWPTADDIPDMSTQVLADFWGTPEKAHAFVTGERPHVYFEILGTLDSHRRQGYGSALVKWSCGLADELGLESFLQASEDGKPLYEAYGYAAQDMSQMDEKLHSCPMLRLPKSRLG</sequence>
<dbReference type="Proteomes" id="UP001295740">
    <property type="component" value="Unassembled WGS sequence"/>
</dbReference>
<dbReference type="InterPro" id="IPR000182">
    <property type="entry name" value="GNAT_dom"/>
</dbReference>
<keyword evidence="3" id="KW-1185">Reference proteome</keyword>
<dbReference type="PROSITE" id="PS51186">
    <property type="entry name" value="GNAT"/>
    <property type="match status" value="1"/>
</dbReference>
<evidence type="ECO:0000313" key="3">
    <source>
        <dbReference type="Proteomes" id="UP001295740"/>
    </source>
</evidence>
<dbReference type="EMBL" id="CAUWAG010000020">
    <property type="protein sequence ID" value="CAJ2513038.1"/>
    <property type="molecule type" value="Genomic_DNA"/>
</dbReference>
<name>A0AAI8YQ34_9PEZI</name>
<protein>
    <submittedName>
        <fullName evidence="2">Uu.00g011570.m01.CDS01</fullName>
    </submittedName>
</protein>
<dbReference type="InterPro" id="IPR016181">
    <property type="entry name" value="Acyl_CoA_acyltransferase"/>
</dbReference>
<gene>
    <name evidence="2" type="ORF">KHLLAP_LOCUS13506</name>
</gene>
<accession>A0AAI8YQ34</accession>
<evidence type="ECO:0000259" key="1">
    <source>
        <dbReference type="PROSITE" id="PS51186"/>
    </source>
</evidence>
<comment type="caution">
    <text evidence="2">The sequence shown here is derived from an EMBL/GenBank/DDBJ whole genome shotgun (WGS) entry which is preliminary data.</text>
</comment>
<dbReference type="CDD" id="cd04301">
    <property type="entry name" value="NAT_SF"/>
    <property type="match status" value="1"/>
</dbReference>
<reference evidence="2" key="1">
    <citation type="submission" date="2023-10" db="EMBL/GenBank/DDBJ databases">
        <authorList>
            <person name="Hackl T."/>
        </authorList>
    </citation>
    <scope>NUCLEOTIDE SEQUENCE</scope>
</reference>
<dbReference type="Pfam" id="PF00583">
    <property type="entry name" value="Acetyltransf_1"/>
    <property type="match status" value="1"/>
</dbReference>
<dbReference type="Gene3D" id="3.40.630.30">
    <property type="match status" value="1"/>
</dbReference>
<dbReference type="PANTHER" id="PTHR42791:SF5">
    <property type="entry name" value="HYPOTHETICAL ACETYLTRANSFERASE (EUROFUNG)"/>
    <property type="match status" value="1"/>
</dbReference>